<dbReference type="Proteomes" id="UP000077755">
    <property type="component" value="Chromosome 6"/>
</dbReference>
<dbReference type="EMBL" id="CP093348">
    <property type="protein sequence ID" value="WOH05984.1"/>
    <property type="molecule type" value="Genomic_DNA"/>
</dbReference>
<keyword evidence="2 3" id="KW-0175">Coiled coil</keyword>
<organism evidence="5 6">
    <name type="scientific">Daucus carota subsp. sativus</name>
    <name type="common">Carrot</name>
    <dbReference type="NCBI Taxonomy" id="79200"/>
    <lineage>
        <taxon>Eukaryota</taxon>
        <taxon>Viridiplantae</taxon>
        <taxon>Streptophyta</taxon>
        <taxon>Embryophyta</taxon>
        <taxon>Tracheophyta</taxon>
        <taxon>Spermatophyta</taxon>
        <taxon>Magnoliopsida</taxon>
        <taxon>eudicotyledons</taxon>
        <taxon>Gunneridae</taxon>
        <taxon>Pentapetalae</taxon>
        <taxon>asterids</taxon>
        <taxon>campanulids</taxon>
        <taxon>Apiales</taxon>
        <taxon>Apiaceae</taxon>
        <taxon>Apioideae</taxon>
        <taxon>Scandiceae</taxon>
        <taxon>Daucinae</taxon>
        <taxon>Daucus</taxon>
        <taxon>Daucus sect. Daucus</taxon>
    </lineage>
</organism>
<feature type="coiled-coil region" evidence="3">
    <location>
        <begin position="342"/>
        <end position="481"/>
    </location>
</feature>
<feature type="coiled-coil region" evidence="3">
    <location>
        <begin position="517"/>
        <end position="565"/>
    </location>
</feature>
<gene>
    <name evidence="5" type="ORF">DCAR_0625407</name>
</gene>
<dbReference type="GO" id="GO:0009904">
    <property type="term" value="P:chloroplast accumulation movement"/>
    <property type="evidence" value="ECO:0007669"/>
    <property type="project" value="TreeGrafter"/>
</dbReference>
<dbReference type="AlphaFoldDB" id="A0AAF0XFC9"/>
<comment type="similarity">
    <text evidence="1">Belongs to the WEB family.</text>
</comment>
<dbReference type="PANTHER" id="PTHR32054:SF31">
    <property type="entry name" value="PROTEIN WEAK CHLOROPLAST MOVEMENT UNDER BLUE LIGHT 1"/>
    <property type="match status" value="1"/>
</dbReference>
<dbReference type="Pfam" id="PF05701">
    <property type="entry name" value="WEMBL"/>
    <property type="match status" value="1"/>
</dbReference>
<keyword evidence="6" id="KW-1185">Reference proteome</keyword>
<evidence type="ECO:0008006" key="7">
    <source>
        <dbReference type="Google" id="ProtNLM"/>
    </source>
</evidence>
<dbReference type="PANTHER" id="PTHR32054">
    <property type="entry name" value="HEAVY CHAIN, PUTATIVE, EXPRESSED-RELATED-RELATED"/>
    <property type="match status" value="1"/>
</dbReference>
<evidence type="ECO:0000256" key="4">
    <source>
        <dbReference type="SAM" id="MobiDB-lite"/>
    </source>
</evidence>
<feature type="region of interest" description="Disordered" evidence="4">
    <location>
        <begin position="775"/>
        <end position="865"/>
    </location>
</feature>
<dbReference type="GO" id="GO:0005829">
    <property type="term" value="C:cytosol"/>
    <property type="evidence" value="ECO:0007669"/>
    <property type="project" value="TreeGrafter"/>
</dbReference>
<feature type="region of interest" description="Disordered" evidence="4">
    <location>
        <begin position="37"/>
        <end position="57"/>
    </location>
</feature>
<feature type="compositionally biased region" description="Basic and acidic residues" evidence="4">
    <location>
        <begin position="37"/>
        <end position="48"/>
    </location>
</feature>
<proteinExistence type="inferred from homology"/>
<feature type="region of interest" description="Disordered" evidence="4">
    <location>
        <begin position="596"/>
        <end position="633"/>
    </location>
</feature>
<dbReference type="InterPro" id="IPR008545">
    <property type="entry name" value="Web"/>
</dbReference>
<protein>
    <recommendedName>
        <fullName evidence="7">WEB family protein</fullName>
    </recommendedName>
</protein>
<evidence type="ECO:0000256" key="1">
    <source>
        <dbReference type="ARBA" id="ARBA00005485"/>
    </source>
</evidence>
<accession>A0AAF0XFC9</accession>
<sequence>MTPQQGQGLLGENAGVERTQNHEGFVTAAYPRLRVRKDSIDRLPEEQKVSGTEPPGYVAIYPQIKVSEGISEEEASVSSSNSESLSDSQDEENIASSSEYNIVTEKTTEGSSCNRNYVQHQYVFDLPITVEQDASSTSGRAGIVDFEDEFREFNSSNTPVTKAKSKLSSSQDGDFVTYAQGRVSNVNKIPASASQVRGTKSRHRRQIYGEVSQANHADHIDTAAPYESAKGVVIKFGGIVKWNPHIVQRVEKRKAIEEELEAVHREVQWFRKQSEAAENDKVKVLKALKSSKRLIEELNLYLERAQMEELQANQDFELASLMVVEMEQGIADEARNAAKAQFEVAKARHDAALSELETVKEELITVRKGYATLVTERDLAVKKAEEAIFALKDIKKAVEELTAELISTRDSLESQHATLLEAEKQKNGAALALEQDTSDWEKEKKQVEEEFMKLHQNILLAKDLKSKLDAASALLRDLNFELAAYMDSDMSLESEEHSSGKIVGQDKETHSHIQTEVSLAKKKYEEVKLDIEETKEEIRLLKAAATSLNSKLESEKFELAALEQREGMASVAVASIEDELSRTIDEIAMVQVKEREAREKMGELPKKLQKASEEADHEKSHAHAAHGELQKAQEEVEYAKAAASTVQSRLLAAQKEIEASKASEKHALAALSALQETGAVQTLNNDQITSEVTLPLEDYNELNKQAQDAEEQGNQRIADALSLVEKAKETELQNLTKLEKVNSELATQKDRLEFAREKAEKAKEEKLGIERELRKWRAEHEERRKADKSSRGAVIPSKSPEASFEGKITEVSENSNPPSFEVKNAAQYLNKAPSAAVATQHTQSPVVYEPRRSESDSFADGSLAKKKKKSKFFRFFSFSGKRKKKTPS</sequence>
<feature type="region of interest" description="Disordered" evidence="4">
    <location>
        <begin position="1"/>
        <end position="23"/>
    </location>
</feature>
<feature type="region of interest" description="Disordered" evidence="4">
    <location>
        <begin position="71"/>
        <end position="100"/>
    </location>
</feature>
<feature type="compositionally biased region" description="Basic and acidic residues" evidence="4">
    <location>
        <begin position="775"/>
        <end position="790"/>
    </location>
</feature>
<name>A0AAF0XFC9_DAUCS</name>
<reference evidence="5" key="2">
    <citation type="submission" date="2022-03" db="EMBL/GenBank/DDBJ databases">
        <title>Draft title - Genomic analysis of global carrot germplasm unveils the trajectory of domestication and the origin of high carotenoid orange carrot.</title>
        <authorList>
            <person name="Iorizzo M."/>
            <person name="Ellison S."/>
            <person name="Senalik D."/>
            <person name="Macko-Podgorni A."/>
            <person name="Grzebelus D."/>
            <person name="Bostan H."/>
            <person name="Rolling W."/>
            <person name="Curaba J."/>
            <person name="Simon P."/>
        </authorList>
    </citation>
    <scope>NUCLEOTIDE SEQUENCE</scope>
    <source>
        <tissue evidence="5">Leaf</tissue>
    </source>
</reference>
<evidence type="ECO:0000256" key="3">
    <source>
        <dbReference type="SAM" id="Coils"/>
    </source>
</evidence>
<dbReference type="GO" id="GO:0009903">
    <property type="term" value="P:chloroplast avoidance movement"/>
    <property type="evidence" value="ECO:0007669"/>
    <property type="project" value="TreeGrafter"/>
</dbReference>
<evidence type="ECO:0000313" key="6">
    <source>
        <dbReference type="Proteomes" id="UP000077755"/>
    </source>
</evidence>
<feature type="compositionally biased region" description="Low complexity" evidence="4">
    <location>
        <begin position="76"/>
        <end position="87"/>
    </location>
</feature>
<reference evidence="5" key="1">
    <citation type="journal article" date="2016" name="Nat. Genet.">
        <title>A high-quality carrot genome assembly provides new insights into carotenoid accumulation and asterid genome evolution.</title>
        <authorList>
            <person name="Iorizzo M."/>
            <person name="Ellison S."/>
            <person name="Senalik D."/>
            <person name="Zeng P."/>
            <person name="Satapoomin P."/>
            <person name="Huang J."/>
            <person name="Bowman M."/>
            <person name="Iovene M."/>
            <person name="Sanseverino W."/>
            <person name="Cavagnaro P."/>
            <person name="Yildiz M."/>
            <person name="Macko-Podgorni A."/>
            <person name="Moranska E."/>
            <person name="Grzebelus E."/>
            <person name="Grzebelus D."/>
            <person name="Ashrafi H."/>
            <person name="Zheng Z."/>
            <person name="Cheng S."/>
            <person name="Spooner D."/>
            <person name="Van Deynze A."/>
            <person name="Simon P."/>
        </authorList>
    </citation>
    <scope>NUCLEOTIDE SEQUENCE</scope>
    <source>
        <tissue evidence="5">Leaf</tissue>
    </source>
</reference>
<evidence type="ECO:0000256" key="2">
    <source>
        <dbReference type="ARBA" id="ARBA00023054"/>
    </source>
</evidence>
<evidence type="ECO:0000313" key="5">
    <source>
        <dbReference type="EMBL" id="WOH05984.1"/>
    </source>
</evidence>